<organism evidence="1 2">
    <name type="scientific">Phenylobacterium montanum</name>
    <dbReference type="NCBI Taxonomy" id="2823693"/>
    <lineage>
        <taxon>Bacteria</taxon>
        <taxon>Pseudomonadati</taxon>
        <taxon>Pseudomonadota</taxon>
        <taxon>Alphaproteobacteria</taxon>
        <taxon>Caulobacterales</taxon>
        <taxon>Caulobacteraceae</taxon>
        <taxon>Phenylobacterium</taxon>
    </lineage>
</organism>
<dbReference type="RefSeq" id="WP_211937840.1">
    <property type="nucleotide sequence ID" value="NZ_CP073078.1"/>
</dbReference>
<sequence length="133" mass="15322">MAKQQRVYVRFVCYQTVEAQRQRLGLFQALDQARKCDFAPSWALKELGEIYDWFKKNLAVPSHFSRGGWKGRGQPGLSWFKPAASEHIRQMHRLTLALDACGVHVDILTTRDPGEIIWQDQHQVVAEPGARKF</sequence>
<keyword evidence="2" id="KW-1185">Reference proteome</keyword>
<dbReference type="Proteomes" id="UP000676409">
    <property type="component" value="Chromosome"/>
</dbReference>
<name>A0A975FYU1_9CAUL</name>
<evidence type="ECO:0000313" key="1">
    <source>
        <dbReference type="EMBL" id="QUD87790.1"/>
    </source>
</evidence>
<accession>A0A975FYU1</accession>
<proteinExistence type="predicted"/>
<dbReference type="KEGG" id="caul:KCG34_22540"/>
<gene>
    <name evidence="1" type="ORF">KCG34_22540</name>
</gene>
<protein>
    <submittedName>
        <fullName evidence="1">Uncharacterized protein</fullName>
    </submittedName>
</protein>
<dbReference type="EMBL" id="CP073078">
    <property type="protein sequence ID" value="QUD87790.1"/>
    <property type="molecule type" value="Genomic_DNA"/>
</dbReference>
<reference evidence="1" key="1">
    <citation type="submission" date="2021-04" db="EMBL/GenBank/DDBJ databases">
        <title>The complete genome sequence of Caulobacter sp. S6.</title>
        <authorList>
            <person name="Tang Y."/>
            <person name="Ouyang W."/>
            <person name="Liu Q."/>
            <person name="Huang B."/>
            <person name="Guo Z."/>
            <person name="Lei P."/>
        </authorList>
    </citation>
    <scope>NUCLEOTIDE SEQUENCE</scope>
    <source>
        <strain evidence="1">S6</strain>
    </source>
</reference>
<dbReference type="AlphaFoldDB" id="A0A975FYU1"/>
<evidence type="ECO:0000313" key="2">
    <source>
        <dbReference type="Proteomes" id="UP000676409"/>
    </source>
</evidence>